<dbReference type="InterPro" id="IPR013740">
    <property type="entry name" value="Redoxin"/>
</dbReference>
<keyword evidence="3 7" id="KW-0049">Antioxidant</keyword>
<keyword evidence="2 7" id="KW-0575">Peroxidase</keyword>
<accession>A0A1U7LIM0</accession>
<feature type="active site" description="Cysteine sulfenic acid (-SOH) intermediate" evidence="6">
    <location>
        <position position="78"/>
    </location>
</feature>
<feature type="domain" description="Redoxin" evidence="8">
    <location>
        <begin position="47"/>
        <end position="188"/>
    </location>
</feature>
<dbReference type="GO" id="GO:0042744">
    <property type="term" value="P:hydrogen peroxide catabolic process"/>
    <property type="evidence" value="ECO:0007669"/>
    <property type="project" value="TreeGrafter"/>
</dbReference>
<dbReference type="PANTHER" id="PTHR10430:SF39">
    <property type="entry name" value="PEROXISOMAL MEMBRANE ASSOCIATED PROTEIN 20"/>
    <property type="match status" value="1"/>
</dbReference>
<dbReference type="STRING" id="1198029.A0A1U7LIM0"/>
<dbReference type="SUPFAM" id="SSF52833">
    <property type="entry name" value="Thioredoxin-like"/>
    <property type="match status" value="1"/>
</dbReference>
<dbReference type="Pfam" id="PF08534">
    <property type="entry name" value="Redoxin"/>
    <property type="match status" value="1"/>
</dbReference>
<dbReference type="AlphaFoldDB" id="A0A1U7LIM0"/>
<evidence type="ECO:0000256" key="6">
    <source>
        <dbReference type="PIRSR" id="PIRSR637944-1"/>
    </source>
</evidence>
<evidence type="ECO:0000256" key="4">
    <source>
        <dbReference type="ARBA" id="ARBA00023002"/>
    </source>
</evidence>
<dbReference type="InterPro" id="IPR037944">
    <property type="entry name" value="PRX5-like"/>
</dbReference>
<dbReference type="OrthoDB" id="1882547at2759"/>
<evidence type="ECO:0000259" key="8">
    <source>
        <dbReference type="Pfam" id="PF08534"/>
    </source>
</evidence>
<dbReference type="Gene3D" id="3.40.30.10">
    <property type="entry name" value="Glutaredoxin"/>
    <property type="match status" value="1"/>
</dbReference>
<organism evidence="9 10">
    <name type="scientific">Neolecta irregularis (strain DAH-3)</name>
    <dbReference type="NCBI Taxonomy" id="1198029"/>
    <lineage>
        <taxon>Eukaryota</taxon>
        <taxon>Fungi</taxon>
        <taxon>Dikarya</taxon>
        <taxon>Ascomycota</taxon>
        <taxon>Taphrinomycotina</taxon>
        <taxon>Neolectales</taxon>
        <taxon>Neolectaceae</taxon>
        <taxon>Neolecta</taxon>
    </lineage>
</organism>
<evidence type="ECO:0000256" key="7">
    <source>
        <dbReference type="RuleBase" id="RU366011"/>
    </source>
</evidence>
<dbReference type="Proteomes" id="UP000186594">
    <property type="component" value="Unassembled WGS sequence"/>
</dbReference>
<dbReference type="GO" id="GO:0005739">
    <property type="term" value="C:mitochondrion"/>
    <property type="evidence" value="ECO:0007669"/>
    <property type="project" value="TreeGrafter"/>
</dbReference>
<comment type="caution">
    <text evidence="9">The sequence shown here is derived from an EMBL/GenBank/DDBJ whole genome shotgun (WGS) entry which is preliminary data.</text>
</comment>
<dbReference type="GO" id="GO:0005777">
    <property type="term" value="C:peroxisome"/>
    <property type="evidence" value="ECO:0007669"/>
    <property type="project" value="TreeGrafter"/>
</dbReference>
<protein>
    <submittedName>
        <fullName evidence="9">Putative peroxiredoxin pmp20</fullName>
    </submittedName>
</protein>
<dbReference type="GO" id="GO:0034599">
    <property type="term" value="P:cellular response to oxidative stress"/>
    <property type="evidence" value="ECO:0007669"/>
    <property type="project" value="InterPro"/>
</dbReference>
<dbReference type="GO" id="GO:0045454">
    <property type="term" value="P:cell redox homeostasis"/>
    <property type="evidence" value="ECO:0007669"/>
    <property type="project" value="TreeGrafter"/>
</dbReference>
<dbReference type="GO" id="GO:0008379">
    <property type="term" value="F:thioredoxin peroxidase activity"/>
    <property type="evidence" value="ECO:0007669"/>
    <property type="project" value="InterPro"/>
</dbReference>
<sequence>MFISSTLRLRESCFSAIRLPAHRFSTCTTARISVGEYLPVGINLYEKSPSHTVDLGKETVSVKKALVIGVPAAFSPACSGTHIPQYISSFEKLKAKGIIKLYILSVNDVFVMNHWKKSMDLGDKLIHFLADPAGKYTQALNLGFDATDLLGGNRSKRYALIVENGQVQKIFVEPDNTGVDVSRAEAVIKEI</sequence>
<dbReference type="InterPro" id="IPR036249">
    <property type="entry name" value="Thioredoxin-like_sf"/>
</dbReference>
<evidence type="ECO:0000313" key="9">
    <source>
        <dbReference type="EMBL" id="OLL22497.1"/>
    </source>
</evidence>
<dbReference type="CDD" id="cd03013">
    <property type="entry name" value="PRX5_like"/>
    <property type="match status" value="1"/>
</dbReference>
<dbReference type="GO" id="GO:0005829">
    <property type="term" value="C:cytosol"/>
    <property type="evidence" value="ECO:0007669"/>
    <property type="project" value="TreeGrafter"/>
</dbReference>
<name>A0A1U7LIM0_NEOID</name>
<evidence type="ECO:0000313" key="10">
    <source>
        <dbReference type="Proteomes" id="UP000186594"/>
    </source>
</evidence>
<reference evidence="9 10" key="1">
    <citation type="submission" date="2016-04" db="EMBL/GenBank/DDBJ databases">
        <title>Evolutionary innovation and constraint leading to complex multicellularity in the Ascomycota.</title>
        <authorList>
            <person name="Cisse O."/>
            <person name="Nguyen A."/>
            <person name="Hewitt D.A."/>
            <person name="Jedd G."/>
            <person name="Stajich J.E."/>
        </authorList>
    </citation>
    <scope>NUCLEOTIDE SEQUENCE [LARGE SCALE GENOMIC DNA]</scope>
    <source>
        <strain evidence="9 10">DAH-3</strain>
    </source>
</reference>
<gene>
    <name evidence="9" type="ORF">NEOLI_001842</name>
</gene>
<evidence type="ECO:0000256" key="2">
    <source>
        <dbReference type="ARBA" id="ARBA00022559"/>
    </source>
</evidence>
<keyword evidence="5 7" id="KW-0676">Redox-active center</keyword>
<dbReference type="OMA" id="SAWGKQH"/>
<keyword evidence="10" id="KW-1185">Reference proteome</keyword>
<keyword evidence="4 7" id="KW-0560">Oxidoreductase</keyword>
<proteinExistence type="inferred from homology"/>
<dbReference type="PANTHER" id="PTHR10430">
    <property type="entry name" value="PEROXIREDOXIN"/>
    <property type="match status" value="1"/>
</dbReference>
<evidence type="ECO:0000256" key="5">
    <source>
        <dbReference type="ARBA" id="ARBA00023284"/>
    </source>
</evidence>
<evidence type="ECO:0000256" key="3">
    <source>
        <dbReference type="ARBA" id="ARBA00022862"/>
    </source>
</evidence>
<comment type="function">
    <text evidence="7">Thiol-specific peroxidase that catalyzes the reduction of hydrogen peroxide and organic hydroperoxides to water and alcohols, respectively. Plays a role in cell protection against oxidative stress by detoxifying peroxides.</text>
</comment>
<dbReference type="EMBL" id="LXFE01003117">
    <property type="protein sequence ID" value="OLL22497.1"/>
    <property type="molecule type" value="Genomic_DNA"/>
</dbReference>
<comment type="similarity">
    <text evidence="1 7">Belongs to the peroxiredoxin family. Prx5 subfamily.</text>
</comment>
<evidence type="ECO:0000256" key="1">
    <source>
        <dbReference type="ARBA" id="ARBA00010505"/>
    </source>
</evidence>